<evidence type="ECO:0000256" key="2">
    <source>
        <dbReference type="ARBA" id="ARBA00022692"/>
    </source>
</evidence>
<feature type="transmembrane region" description="Helical" evidence="5">
    <location>
        <begin position="123"/>
        <end position="142"/>
    </location>
</feature>
<dbReference type="Pfam" id="PF07298">
    <property type="entry name" value="NnrU"/>
    <property type="match status" value="1"/>
</dbReference>
<dbReference type="eggNOG" id="COG4094">
    <property type="taxonomic scope" value="Bacteria"/>
</dbReference>
<dbReference type="AlphaFoldDB" id="S9S5W2"/>
<evidence type="ECO:0000256" key="5">
    <source>
        <dbReference type="SAM" id="Phobius"/>
    </source>
</evidence>
<name>S9S5W2_9RHOB</name>
<keyword evidence="3 5" id="KW-1133">Transmembrane helix</keyword>
<keyword evidence="8" id="KW-1185">Reference proteome</keyword>
<feature type="transmembrane region" description="Helical" evidence="5">
    <location>
        <begin position="38"/>
        <end position="57"/>
    </location>
</feature>
<evidence type="ECO:0000256" key="3">
    <source>
        <dbReference type="ARBA" id="ARBA00022989"/>
    </source>
</evidence>
<feature type="domain" description="NnrU" evidence="6">
    <location>
        <begin position="3"/>
        <end position="186"/>
    </location>
</feature>
<evidence type="ECO:0000313" key="7">
    <source>
        <dbReference type="EMBL" id="EPX81584.1"/>
    </source>
</evidence>
<comment type="subcellular location">
    <subcellularLocation>
        <location evidence="1">Membrane</location>
        <topology evidence="1">Multi-pass membrane protein</topology>
    </subcellularLocation>
</comment>
<keyword evidence="4 5" id="KW-0472">Membrane</keyword>
<dbReference type="GO" id="GO:0016020">
    <property type="term" value="C:membrane"/>
    <property type="evidence" value="ECO:0007669"/>
    <property type="project" value="UniProtKB-SubCell"/>
</dbReference>
<reference evidence="8" key="1">
    <citation type="journal article" date="2013" name="Stand. Genomic Sci.">
        <title>Genome sequence of the Litoreibacter arenae type strain (DSM 19593(T)), a member of the Roseobacter clade isolated from sea sand.</title>
        <authorList>
            <person name="Riedel T."/>
            <person name="Fiebig A."/>
            <person name="Petersen J."/>
            <person name="Gronow S."/>
            <person name="Kyrpides N.C."/>
            <person name="Goker M."/>
            <person name="Klenk H.P."/>
        </authorList>
    </citation>
    <scope>NUCLEOTIDE SEQUENCE [LARGE SCALE GENOMIC DNA]</scope>
    <source>
        <strain evidence="8">DSM 19593</strain>
    </source>
</reference>
<dbReference type="RefSeq" id="WP_021101083.1">
    <property type="nucleotide sequence ID" value="NZ_KE557310.1"/>
</dbReference>
<proteinExistence type="predicted"/>
<protein>
    <submittedName>
        <fullName evidence="7">NnrU family protein in cluster with Mesaconyl-CoA hydratase</fullName>
    </submittedName>
</protein>
<comment type="caution">
    <text evidence="7">The sequence shown here is derived from an EMBL/GenBank/DDBJ whole genome shotgun (WGS) entry which is preliminary data.</text>
</comment>
<dbReference type="Proteomes" id="UP000015351">
    <property type="component" value="Unassembled WGS sequence"/>
</dbReference>
<evidence type="ECO:0000256" key="1">
    <source>
        <dbReference type="ARBA" id="ARBA00004141"/>
    </source>
</evidence>
<keyword evidence="2 5" id="KW-0812">Transmembrane</keyword>
<gene>
    <name evidence="7" type="ORF">thalar_00139</name>
</gene>
<feature type="transmembrane region" description="Helical" evidence="5">
    <location>
        <begin position="69"/>
        <end position="90"/>
    </location>
</feature>
<accession>S9S5W2</accession>
<evidence type="ECO:0000313" key="8">
    <source>
        <dbReference type="Proteomes" id="UP000015351"/>
    </source>
</evidence>
<evidence type="ECO:0000259" key="6">
    <source>
        <dbReference type="Pfam" id="PF07298"/>
    </source>
</evidence>
<feature type="transmembrane region" description="Helical" evidence="5">
    <location>
        <begin position="162"/>
        <end position="182"/>
    </location>
</feature>
<dbReference type="STRING" id="1123360.thalar_00139"/>
<dbReference type="OrthoDB" id="5293641at2"/>
<organism evidence="7 8">
    <name type="scientific">Litoreibacter arenae DSM 19593</name>
    <dbReference type="NCBI Taxonomy" id="1123360"/>
    <lineage>
        <taxon>Bacteria</taxon>
        <taxon>Pseudomonadati</taxon>
        <taxon>Pseudomonadota</taxon>
        <taxon>Alphaproteobacteria</taxon>
        <taxon>Rhodobacterales</taxon>
        <taxon>Roseobacteraceae</taxon>
        <taxon>Litoreibacter</taxon>
    </lineage>
</organism>
<dbReference type="InterPro" id="IPR009915">
    <property type="entry name" value="NnrU_dom"/>
</dbReference>
<sequence>MTLLIIGVLLWAFAHWMKRLVPDMRKAMQDRMGDASKGAIAALLVLSIVLMVIGYRSAEFIPVWYPPSFAGHINNLLMLLAFYVFGASAAKPAKVWLGTKIRHPQLTAVKIWAFAHLLSNGDLASIILFGGMLAWAVISVIMINRSEGPWTPPPQAPVKKEIVLVVVTLVLFSVTAGIHAWLGVNPFGGV</sequence>
<dbReference type="HOGENOM" id="CLU_104582_1_0_5"/>
<dbReference type="PATRIC" id="fig|1123360.3.peg.139"/>
<dbReference type="EMBL" id="AONI01000005">
    <property type="protein sequence ID" value="EPX81584.1"/>
    <property type="molecule type" value="Genomic_DNA"/>
</dbReference>
<evidence type="ECO:0000256" key="4">
    <source>
        <dbReference type="ARBA" id="ARBA00023136"/>
    </source>
</evidence>